<dbReference type="InterPro" id="IPR058547">
    <property type="entry name" value="Pelota_N"/>
</dbReference>
<name>T1CWP1_9ZZZZ</name>
<dbReference type="SMART" id="SM01194">
    <property type="entry name" value="eRF1_1"/>
    <property type="match status" value="1"/>
</dbReference>
<evidence type="ECO:0000313" key="11">
    <source>
        <dbReference type="EMBL" id="EQD73599.1"/>
    </source>
</evidence>
<dbReference type="GO" id="GO:0005737">
    <property type="term" value="C:cytoplasm"/>
    <property type="evidence" value="ECO:0007669"/>
    <property type="project" value="UniProtKB-SubCell"/>
</dbReference>
<protein>
    <submittedName>
        <fullName evidence="11">Translation factor, cell division protein pelota</fullName>
    </submittedName>
</protein>
<keyword evidence="7" id="KW-0255">Endonuclease</keyword>
<reference evidence="11" key="2">
    <citation type="journal article" date="2014" name="ISME J.">
        <title>Microbial stratification in low pH oxic and suboxic macroscopic growths along an acid mine drainage.</title>
        <authorList>
            <person name="Mendez-Garcia C."/>
            <person name="Mesa V."/>
            <person name="Sprenger R.R."/>
            <person name="Richter M."/>
            <person name="Diez M.S."/>
            <person name="Solano J."/>
            <person name="Bargiela R."/>
            <person name="Golyshina O.V."/>
            <person name="Manteca A."/>
            <person name="Ramos J.L."/>
            <person name="Gallego J.R."/>
            <person name="Llorente I."/>
            <person name="Martins Dos Santos V.A."/>
            <person name="Jensen O.N."/>
            <person name="Pelaez A.I."/>
            <person name="Sanchez J."/>
            <person name="Ferrer M."/>
        </authorList>
    </citation>
    <scope>NUCLEOTIDE SEQUENCE</scope>
</reference>
<evidence type="ECO:0000256" key="4">
    <source>
        <dbReference type="ARBA" id="ARBA00022490"/>
    </source>
</evidence>
<dbReference type="SUPFAM" id="SSF159065">
    <property type="entry name" value="Dom34/Pelota N-terminal domain-like"/>
    <property type="match status" value="1"/>
</dbReference>
<dbReference type="InterPro" id="IPR004405">
    <property type="entry name" value="TF_pelota"/>
</dbReference>
<dbReference type="Gene3D" id="3.30.420.60">
    <property type="entry name" value="eRF1 domain 2"/>
    <property type="match status" value="1"/>
</dbReference>
<dbReference type="Gene3D" id="2.30.30.870">
    <property type="entry name" value="Pelota, domain A"/>
    <property type="match status" value="1"/>
</dbReference>
<dbReference type="SUPFAM" id="SSF55315">
    <property type="entry name" value="L30e-like"/>
    <property type="match status" value="1"/>
</dbReference>
<dbReference type="AlphaFoldDB" id="T1CWP1"/>
<organism evidence="11">
    <name type="scientific">mine drainage metagenome</name>
    <dbReference type="NCBI Taxonomy" id="410659"/>
    <lineage>
        <taxon>unclassified sequences</taxon>
        <taxon>metagenomes</taxon>
        <taxon>ecological metagenomes</taxon>
    </lineage>
</organism>
<dbReference type="GO" id="GO:0070651">
    <property type="term" value="P:nonfunctional rRNA decay"/>
    <property type="evidence" value="ECO:0007669"/>
    <property type="project" value="TreeGrafter"/>
</dbReference>
<evidence type="ECO:0000256" key="6">
    <source>
        <dbReference type="ARBA" id="ARBA00022723"/>
    </source>
</evidence>
<dbReference type="Gene3D" id="3.30.1330.30">
    <property type="match status" value="1"/>
</dbReference>
<reference evidence="11" key="1">
    <citation type="submission" date="2013-08" db="EMBL/GenBank/DDBJ databases">
        <authorList>
            <person name="Mendez C."/>
            <person name="Richter M."/>
            <person name="Ferrer M."/>
            <person name="Sanchez J."/>
        </authorList>
    </citation>
    <scope>NUCLEOTIDE SEQUENCE</scope>
</reference>
<keyword evidence="11" id="KW-0131">Cell cycle</keyword>
<evidence type="ECO:0000259" key="10">
    <source>
        <dbReference type="SMART" id="SM01194"/>
    </source>
</evidence>
<dbReference type="GO" id="GO:0004519">
    <property type="term" value="F:endonuclease activity"/>
    <property type="evidence" value="ECO:0007669"/>
    <property type="project" value="UniProtKB-KW"/>
</dbReference>
<comment type="caution">
    <text evidence="11">The sequence shown here is derived from an EMBL/GenBank/DDBJ whole genome shotgun (WGS) entry which is preliminary data.</text>
</comment>
<gene>
    <name evidence="11" type="ORF">B1B_03140</name>
</gene>
<evidence type="ECO:0000256" key="5">
    <source>
        <dbReference type="ARBA" id="ARBA00022722"/>
    </source>
</evidence>
<dbReference type="GO" id="GO:0051301">
    <property type="term" value="P:cell division"/>
    <property type="evidence" value="ECO:0007669"/>
    <property type="project" value="UniProtKB-KW"/>
</dbReference>
<dbReference type="SUPFAM" id="SSF53137">
    <property type="entry name" value="Translational machinery components"/>
    <property type="match status" value="1"/>
</dbReference>
<comment type="similarity">
    <text evidence="3">Belongs to the eukaryotic release factor 1 family. Pelota subfamily.</text>
</comment>
<dbReference type="HAMAP" id="MF_01853">
    <property type="entry name" value="PelO"/>
    <property type="match status" value="1"/>
</dbReference>
<keyword evidence="5" id="KW-0540">Nuclease</keyword>
<evidence type="ECO:0000256" key="9">
    <source>
        <dbReference type="SAM" id="MobiDB-lite"/>
    </source>
</evidence>
<evidence type="ECO:0000256" key="1">
    <source>
        <dbReference type="ARBA" id="ARBA00001968"/>
    </source>
</evidence>
<sequence length="372" mass="40170">MRLVHHDRITDLWKLRLETPSDLWRITRFIHPGELVGASTTRRDPEAPADVASAEKTRRRVWLVVRAEQVEFHGFTKHVRISGPIVEGPFDIGRHHTLDLVEGDEVSVVKPSVSAGDRTILDEGIEGRGDATILIAAVDWGDSALLRVRGRAILPVVDLRRTIAGKQFGGGQGEKDRAQYVAELLELIRREAPGATAVILAGPGFLKEELAKRLAEADPSLRARLKIFATSESGRVGVDELLRSGRAAEALAGTVAAEELGLVEELVRGLGSGTRAAVGREEVEEAVRFGAVGTLLVSESLLADPTAIPLLEEARQAHARLFVVREDGEAGRRLKSVGGLGAILRFDWTSARAKDGPTRSPGPPRAGPRTDS</sequence>
<dbReference type="Pfam" id="PF03465">
    <property type="entry name" value="eRF1_3"/>
    <property type="match status" value="1"/>
</dbReference>
<keyword evidence="11" id="KW-0132">Cell division</keyword>
<dbReference type="InterPro" id="IPR042226">
    <property type="entry name" value="eFR1_2_sf"/>
</dbReference>
<evidence type="ECO:0000256" key="8">
    <source>
        <dbReference type="ARBA" id="ARBA00022801"/>
    </source>
</evidence>
<proteinExistence type="inferred from homology"/>
<dbReference type="GO" id="GO:0032790">
    <property type="term" value="P:ribosome disassembly"/>
    <property type="evidence" value="ECO:0007669"/>
    <property type="project" value="TreeGrafter"/>
</dbReference>
<dbReference type="InterPro" id="IPR005142">
    <property type="entry name" value="eRF1_3"/>
</dbReference>
<dbReference type="Pfam" id="PF26356">
    <property type="entry name" value="Pelota_N"/>
    <property type="match status" value="1"/>
</dbReference>
<evidence type="ECO:0000256" key="2">
    <source>
        <dbReference type="ARBA" id="ARBA00004496"/>
    </source>
</evidence>
<dbReference type="GO" id="GO:0071025">
    <property type="term" value="P:RNA surveillance"/>
    <property type="evidence" value="ECO:0007669"/>
    <property type="project" value="InterPro"/>
</dbReference>
<dbReference type="InterPro" id="IPR029064">
    <property type="entry name" value="Ribosomal_eL30-like_sf"/>
</dbReference>
<comment type="subcellular location">
    <subcellularLocation>
        <location evidence="2">Cytoplasm</location>
    </subcellularLocation>
</comment>
<dbReference type="GO" id="GO:0070481">
    <property type="term" value="P:nuclear-transcribed mRNA catabolic process, non-stop decay"/>
    <property type="evidence" value="ECO:0007669"/>
    <property type="project" value="InterPro"/>
</dbReference>
<feature type="domain" description="eRF1/Pelota-like N-terminal" evidence="10">
    <location>
        <begin position="1"/>
        <end position="126"/>
    </location>
</feature>
<dbReference type="InterPro" id="IPR005140">
    <property type="entry name" value="eRF1_Pelota-like_N"/>
</dbReference>
<feature type="region of interest" description="Disordered" evidence="9">
    <location>
        <begin position="351"/>
        <end position="372"/>
    </location>
</feature>
<dbReference type="PANTHER" id="PTHR10853:SF0">
    <property type="entry name" value="PROTEIN PELOTA HOMOLOG"/>
    <property type="match status" value="1"/>
</dbReference>
<keyword evidence="8" id="KW-0378">Hydrolase</keyword>
<dbReference type="EMBL" id="AUZY01001906">
    <property type="protein sequence ID" value="EQD73599.1"/>
    <property type="molecule type" value="Genomic_DNA"/>
</dbReference>
<dbReference type="GO" id="GO:0016787">
    <property type="term" value="F:hydrolase activity"/>
    <property type="evidence" value="ECO:0007669"/>
    <property type="project" value="UniProtKB-KW"/>
</dbReference>
<dbReference type="GO" id="GO:0070966">
    <property type="term" value="P:nuclear-transcribed mRNA catabolic process, no-go decay"/>
    <property type="evidence" value="ECO:0007669"/>
    <property type="project" value="InterPro"/>
</dbReference>
<dbReference type="PANTHER" id="PTHR10853">
    <property type="entry name" value="PELOTA"/>
    <property type="match status" value="1"/>
</dbReference>
<accession>T1CWP1</accession>
<evidence type="ECO:0000256" key="7">
    <source>
        <dbReference type="ARBA" id="ARBA00022759"/>
    </source>
</evidence>
<dbReference type="InterPro" id="IPR038069">
    <property type="entry name" value="Pelota/DOM34_N"/>
</dbReference>
<dbReference type="InterPro" id="IPR023521">
    <property type="entry name" value="Pelota_arc"/>
</dbReference>
<comment type="cofactor">
    <cofactor evidence="1">
        <name>a divalent metal cation</name>
        <dbReference type="ChEBI" id="CHEBI:60240"/>
    </cofactor>
</comment>
<keyword evidence="6" id="KW-0479">Metal-binding</keyword>
<evidence type="ECO:0000256" key="3">
    <source>
        <dbReference type="ARBA" id="ARBA00009504"/>
    </source>
</evidence>
<dbReference type="GO" id="GO:0046872">
    <property type="term" value="F:metal ion binding"/>
    <property type="evidence" value="ECO:0007669"/>
    <property type="project" value="UniProtKB-KW"/>
</dbReference>
<keyword evidence="4" id="KW-0963">Cytoplasm</keyword>